<dbReference type="GO" id="GO:0006633">
    <property type="term" value="P:fatty acid biosynthetic process"/>
    <property type="evidence" value="ECO:0007669"/>
    <property type="project" value="UniProtKB-UniPathway"/>
</dbReference>
<dbReference type="InterPro" id="IPR011284">
    <property type="entry name" value="3oxo_ACP_reduc"/>
</dbReference>
<keyword evidence="8" id="KW-0444">Lipid biosynthesis</keyword>
<dbReference type="OrthoDB" id="9803333at2"/>
<evidence type="ECO:0000256" key="4">
    <source>
        <dbReference type="ARBA" id="ARBA00023002"/>
    </source>
</evidence>
<reference evidence="10 11" key="1">
    <citation type="submission" date="2015-10" db="EMBL/GenBank/DDBJ databases">
        <title>Erysipelothrix larvae sp. LV19 isolated from the larval gut of the rhinoceros beetle, Trypoxylus dichotomus.</title>
        <authorList>
            <person name="Lim S."/>
            <person name="Kim B.-C."/>
        </authorList>
    </citation>
    <scope>NUCLEOTIDE SEQUENCE [LARGE SCALE GENOMIC DNA]</scope>
    <source>
        <strain evidence="10 11">LV19</strain>
    </source>
</reference>
<proteinExistence type="inferred from homology"/>
<dbReference type="AlphaFoldDB" id="A0A0X8H1K4"/>
<dbReference type="NCBIfam" id="NF009466">
    <property type="entry name" value="PRK12826.1-2"/>
    <property type="match status" value="1"/>
</dbReference>
<evidence type="ECO:0000313" key="10">
    <source>
        <dbReference type="EMBL" id="AMC94388.1"/>
    </source>
</evidence>
<dbReference type="PROSITE" id="PS00061">
    <property type="entry name" value="ADH_SHORT"/>
    <property type="match status" value="1"/>
</dbReference>
<keyword evidence="11" id="KW-1185">Reference proteome</keyword>
<name>A0A0X8H1K4_9FIRM</name>
<keyword evidence="8" id="KW-0275">Fatty acid biosynthesis</keyword>
<evidence type="ECO:0000256" key="8">
    <source>
        <dbReference type="RuleBase" id="RU366074"/>
    </source>
</evidence>
<keyword evidence="8" id="KW-0443">Lipid metabolism</keyword>
<feature type="binding site" evidence="7">
    <location>
        <position position="182"/>
    </location>
    <ligand>
        <name>NADP(+)</name>
        <dbReference type="ChEBI" id="CHEBI:58349"/>
    </ligand>
</feature>
<dbReference type="RefSeq" id="WP_067634069.1">
    <property type="nucleotide sequence ID" value="NZ_CP013213.1"/>
</dbReference>
<dbReference type="Proteomes" id="UP000063781">
    <property type="component" value="Chromosome"/>
</dbReference>
<feature type="binding site" evidence="7">
    <location>
        <begin position="149"/>
        <end position="153"/>
    </location>
    <ligand>
        <name>NADP(+)</name>
        <dbReference type="ChEBI" id="CHEBI:58349"/>
    </ligand>
</feature>
<evidence type="ECO:0000313" key="11">
    <source>
        <dbReference type="Proteomes" id="UP000063781"/>
    </source>
</evidence>
<dbReference type="SMART" id="SM00822">
    <property type="entry name" value="PKS_KR"/>
    <property type="match status" value="1"/>
</dbReference>
<dbReference type="InterPro" id="IPR020904">
    <property type="entry name" value="Sc_DH/Rdtase_CS"/>
</dbReference>
<dbReference type="PANTHER" id="PTHR42879">
    <property type="entry name" value="3-OXOACYL-(ACYL-CARRIER-PROTEIN) REDUCTASE"/>
    <property type="match status" value="1"/>
</dbReference>
<evidence type="ECO:0000256" key="3">
    <source>
        <dbReference type="ARBA" id="ARBA00012948"/>
    </source>
</evidence>
<dbReference type="STRING" id="1514105.AOC36_10510"/>
<dbReference type="GO" id="GO:0004316">
    <property type="term" value="F:3-oxoacyl-[acyl-carrier-protein] reductase (NADPH) activity"/>
    <property type="evidence" value="ECO:0007669"/>
    <property type="project" value="UniProtKB-UniRule"/>
</dbReference>
<dbReference type="Gene3D" id="3.40.50.720">
    <property type="entry name" value="NAD(P)-binding Rossmann-like Domain"/>
    <property type="match status" value="1"/>
</dbReference>
<dbReference type="InterPro" id="IPR057326">
    <property type="entry name" value="KR_dom"/>
</dbReference>
<dbReference type="EC" id="1.1.1.100" evidence="3 8"/>
<keyword evidence="8" id="KW-0276">Fatty acid metabolism</keyword>
<feature type="active site" description="Proton acceptor" evidence="6">
    <location>
        <position position="149"/>
    </location>
</feature>
<keyword evidence="4 8" id="KW-0560">Oxidoreductase</keyword>
<evidence type="ECO:0000256" key="1">
    <source>
        <dbReference type="ARBA" id="ARBA00005194"/>
    </source>
</evidence>
<evidence type="ECO:0000256" key="7">
    <source>
        <dbReference type="PIRSR" id="PIRSR611284-2"/>
    </source>
</evidence>
<dbReference type="FunFam" id="3.40.50.720:FF:000173">
    <property type="entry name" value="3-oxoacyl-[acyl-carrier protein] reductase"/>
    <property type="match status" value="1"/>
</dbReference>
<dbReference type="PRINTS" id="PR00081">
    <property type="entry name" value="GDHRDH"/>
</dbReference>
<evidence type="ECO:0000256" key="2">
    <source>
        <dbReference type="ARBA" id="ARBA00006484"/>
    </source>
</evidence>
<keyword evidence="7 8" id="KW-0521">NADP</keyword>
<evidence type="ECO:0000259" key="9">
    <source>
        <dbReference type="SMART" id="SM00822"/>
    </source>
</evidence>
<protein>
    <recommendedName>
        <fullName evidence="3 8">3-oxoacyl-[acyl-carrier-protein] reductase</fullName>
        <ecNumber evidence="3 8">1.1.1.100</ecNumber>
    </recommendedName>
</protein>
<evidence type="ECO:0000256" key="6">
    <source>
        <dbReference type="PIRSR" id="PIRSR611284-1"/>
    </source>
</evidence>
<comment type="subunit">
    <text evidence="8">Homotetramer.</text>
</comment>
<dbReference type="KEGG" id="erl:AOC36_10510"/>
<organism evidence="10 11">
    <name type="scientific">Erysipelothrix larvae</name>
    <dbReference type="NCBI Taxonomy" id="1514105"/>
    <lineage>
        <taxon>Bacteria</taxon>
        <taxon>Bacillati</taxon>
        <taxon>Bacillota</taxon>
        <taxon>Erysipelotrichia</taxon>
        <taxon>Erysipelotrichales</taxon>
        <taxon>Erysipelotrichaceae</taxon>
        <taxon>Erysipelothrix</taxon>
    </lineage>
</organism>
<dbReference type="Pfam" id="PF13561">
    <property type="entry name" value="adh_short_C2"/>
    <property type="match status" value="1"/>
</dbReference>
<dbReference type="InterPro" id="IPR002347">
    <property type="entry name" value="SDR_fam"/>
</dbReference>
<comment type="catalytic activity">
    <reaction evidence="5 8">
        <text>a (3R)-hydroxyacyl-[ACP] + NADP(+) = a 3-oxoacyl-[ACP] + NADPH + H(+)</text>
        <dbReference type="Rhea" id="RHEA:17397"/>
        <dbReference type="Rhea" id="RHEA-COMP:9916"/>
        <dbReference type="Rhea" id="RHEA-COMP:9945"/>
        <dbReference type="ChEBI" id="CHEBI:15378"/>
        <dbReference type="ChEBI" id="CHEBI:57783"/>
        <dbReference type="ChEBI" id="CHEBI:58349"/>
        <dbReference type="ChEBI" id="CHEBI:78776"/>
        <dbReference type="ChEBI" id="CHEBI:78827"/>
        <dbReference type="EC" id="1.1.1.100"/>
    </reaction>
</comment>
<comment type="similarity">
    <text evidence="2 8">Belongs to the short-chain dehydrogenases/reductases (SDR) family.</text>
</comment>
<dbReference type="NCBIfam" id="TIGR01830">
    <property type="entry name" value="3oxo_ACP_reduc"/>
    <property type="match status" value="1"/>
</dbReference>
<dbReference type="EMBL" id="CP013213">
    <property type="protein sequence ID" value="AMC94388.1"/>
    <property type="molecule type" value="Genomic_DNA"/>
</dbReference>
<comment type="pathway">
    <text evidence="1 8">Lipid metabolism; fatty acid biosynthesis.</text>
</comment>
<sequence>MNRKIAVVTGATKGIGYHIAQQLVADGYYVIGTYVSNYDQHTLESLETETFELRHVDATDYDQCNQLCTEIQREFTTISVLVNNAGIVRDGIVLTMTQDDFNQVVDTNLGGSFNMVKAFSKSMLRQKAGCIVNITSVIGVIGNAGQSNYAASKAGLIGFSKSIAKEFAGRNIRVNCVAPGFIETEMTDSLTHDIKTEILRNIALKRFGTPQDVADAVSFLVSEKAQYITGQVINVCGGMVM</sequence>
<comment type="function">
    <text evidence="8">Catalyzes the NADPH-dependent reduction of beta-ketoacyl-ACP substrates to beta-hydroxyacyl-ACP products, the first reductive step in the elongation cycle of fatty acid biosynthesis.</text>
</comment>
<dbReference type="GO" id="GO:0051287">
    <property type="term" value="F:NAD binding"/>
    <property type="evidence" value="ECO:0007669"/>
    <property type="project" value="UniProtKB-UniRule"/>
</dbReference>
<dbReference type="PANTHER" id="PTHR42879:SF2">
    <property type="entry name" value="3-OXOACYL-[ACYL-CARRIER-PROTEIN] REDUCTASE FABG"/>
    <property type="match status" value="1"/>
</dbReference>
<dbReference type="UniPathway" id="UPA00094"/>
<dbReference type="SUPFAM" id="SSF51735">
    <property type="entry name" value="NAD(P)-binding Rossmann-fold domains"/>
    <property type="match status" value="1"/>
</dbReference>
<dbReference type="PRINTS" id="PR00080">
    <property type="entry name" value="SDRFAMILY"/>
</dbReference>
<accession>A0A0X8H1K4</accession>
<evidence type="ECO:0000256" key="5">
    <source>
        <dbReference type="ARBA" id="ARBA00048508"/>
    </source>
</evidence>
<dbReference type="CDD" id="cd05333">
    <property type="entry name" value="BKR_SDR_c"/>
    <property type="match status" value="1"/>
</dbReference>
<gene>
    <name evidence="10" type="ORF">AOC36_10510</name>
</gene>
<feature type="domain" description="Ketoreductase" evidence="9">
    <location>
        <begin position="4"/>
        <end position="184"/>
    </location>
</feature>
<dbReference type="InterPro" id="IPR050259">
    <property type="entry name" value="SDR"/>
</dbReference>
<dbReference type="InterPro" id="IPR036291">
    <property type="entry name" value="NAD(P)-bd_dom_sf"/>
</dbReference>
<feature type="binding site" evidence="7">
    <location>
        <position position="84"/>
    </location>
    <ligand>
        <name>NADP(+)</name>
        <dbReference type="ChEBI" id="CHEBI:58349"/>
    </ligand>
</feature>